<dbReference type="Proteomes" id="UP000708208">
    <property type="component" value="Unassembled WGS sequence"/>
</dbReference>
<name>A0A8J2NV46_9HEXA</name>
<sequence>NSDVFDIGIVASFGHLIPKRIIEKCHLGILNVHGSLLPKYRGAAPI</sequence>
<gene>
    <name evidence="2" type="ORF">AFUS01_LOCUS5056</name>
</gene>
<dbReference type="EMBL" id="CAJVCH010032011">
    <property type="protein sequence ID" value="CAG7710787.1"/>
    <property type="molecule type" value="Genomic_DNA"/>
</dbReference>
<keyword evidence="3" id="KW-1185">Reference proteome</keyword>
<reference evidence="2" key="1">
    <citation type="submission" date="2021-06" db="EMBL/GenBank/DDBJ databases">
        <authorList>
            <person name="Hodson N. C."/>
            <person name="Mongue J. A."/>
            <person name="Jaron S. K."/>
        </authorList>
    </citation>
    <scope>NUCLEOTIDE SEQUENCE</scope>
</reference>
<feature type="non-terminal residue" evidence="2">
    <location>
        <position position="46"/>
    </location>
</feature>
<dbReference type="InterPro" id="IPR002376">
    <property type="entry name" value="Formyl_transf_N"/>
</dbReference>
<feature type="domain" description="Formyl transferase N-terminal" evidence="1">
    <location>
        <begin position="6"/>
        <end position="46"/>
    </location>
</feature>
<comment type="caution">
    <text evidence="2">The sequence shown here is derived from an EMBL/GenBank/DDBJ whole genome shotgun (WGS) entry which is preliminary data.</text>
</comment>
<evidence type="ECO:0000313" key="2">
    <source>
        <dbReference type="EMBL" id="CAG7710787.1"/>
    </source>
</evidence>
<dbReference type="AlphaFoldDB" id="A0A8J2NV46"/>
<dbReference type="OrthoDB" id="10268103at2759"/>
<proteinExistence type="predicted"/>
<evidence type="ECO:0000259" key="1">
    <source>
        <dbReference type="Pfam" id="PF00551"/>
    </source>
</evidence>
<dbReference type="PANTHER" id="PTHR11138:SF5">
    <property type="entry name" value="METHIONYL-TRNA FORMYLTRANSFERASE, MITOCHONDRIAL"/>
    <property type="match status" value="1"/>
</dbReference>
<accession>A0A8J2NV46</accession>
<dbReference type="Pfam" id="PF00551">
    <property type="entry name" value="Formyl_trans_N"/>
    <property type="match status" value="1"/>
</dbReference>
<dbReference type="GO" id="GO:0005739">
    <property type="term" value="C:mitochondrion"/>
    <property type="evidence" value="ECO:0007669"/>
    <property type="project" value="TreeGrafter"/>
</dbReference>
<dbReference type="GO" id="GO:0004479">
    <property type="term" value="F:methionyl-tRNA formyltransferase activity"/>
    <property type="evidence" value="ECO:0007669"/>
    <property type="project" value="TreeGrafter"/>
</dbReference>
<evidence type="ECO:0000313" key="3">
    <source>
        <dbReference type="Proteomes" id="UP000708208"/>
    </source>
</evidence>
<organism evidence="2 3">
    <name type="scientific">Allacma fusca</name>
    <dbReference type="NCBI Taxonomy" id="39272"/>
    <lineage>
        <taxon>Eukaryota</taxon>
        <taxon>Metazoa</taxon>
        <taxon>Ecdysozoa</taxon>
        <taxon>Arthropoda</taxon>
        <taxon>Hexapoda</taxon>
        <taxon>Collembola</taxon>
        <taxon>Symphypleona</taxon>
        <taxon>Sminthuridae</taxon>
        <taxon>Allacma</taxon>
    </lineage>
</organism>
<dbReference type="PANTHER" id="PTHR11138">
    <property type="entry name" value="METHIONYL-TRNA FORMYLTRANSFERASE"/>
    <property type="match status" value="1"/>
</dbReference>
<feature type="non-terminal residue" evidence="2">
    <location>
        <position position="1"/>
    </location>
</feature>
<protein>
    <recommendedName>
        <fullName evidence="1">Formyl transferase N-terminal domain-containing protein</fullName>
    </recommendedName>
</protein>